<keyword evidence="1" id="KW-0812">Transmembrane</keyword>
<sequence length="190" mass="22551">MNNTLLSSERQQYIKNQNKYIKQAAVFFACTLIATIAFFVGLFFYFIPDKSHIYNLLLAISVAEILAFYFSYHVLKKKIQNQQELIAQMSDTDFQQLLNTQKYLFPLMKYNPPFVFCRDKLYLFPLFNIKEINPTTIKILSWRYYNRQKRGMTFIKTPNTTDVAKMTKELFQHFASIIKLYNPSVQIETL</sequence>
<evidence type="ECO:0000313" key="2">
    <source>
        <dbReference type="EMBL" id="ASF42051.1"/>
    </source>
</evidence>
<protein>
    <submittedName>
        <fullName evidence="2">Uncharacterized protein</fullName>
    </submittedName>
</protein>
<name>A0A1Z4BL79_9FLAO</name>
<proteinExistence type="predicted"/>
<organism evidence="2 3">
    <name type="scientific">Capnocytophaga endodontalis</name>
    <dbReference type="NCBI Taxonomy" id="2708117"/>
    <lineage>
        <taxon>Bacteria</taxon>
        <taxon>Pseudomonadati</taxon>
        <taxon>Bacteroidota</taxon>
        <taxon>Flavobacteriia</taxon>
        <taxon>Flavobacteriales</taxon>
        <taxon>Flavobacteriaceae</taxon>
        <taxon>Capnocytophaga</taxon>
    </lineage>
</organism>
<keyword evidence="1" id="KW-0472">Membrane</keyword>
<feature type="transmembrane region" description="Helical" evidence="1">
    <location>
        <begin position="53"/>
        <end position="72"/>
    </location>
</feature>
<dbReference type="EMBL" id="CP022022">
    <property type="protein sequence ID" value="ASF42051.1"/>
    <property type="molecule type" value="Genomic_DNA"/>
</dbReference>
<keyword evidence="3" id="KW-1185">Reference proteome</keyword>
<dbReference type="KEGG" id="capn:CBG49_02510"/>
<evidence type="ECO:0000313" key="3">
    <source>
        <dbReference type="Proteomes" id="UP000197007"/>
    </source>
</evidence>
<dbReference type="Proteomes" id="UP000197007">
    <property type="component" value="Chromosome"/>
</dbReference>
<accession>A0A1Z4BL79</accession>
<dbReference type="RefSeq" id="WP_088593242.1">
    <property type="nucleotide sequence ID" value="NZ_CP022022.1"/>
</dbReference>
<evidence type="ECO:0000256" key="1">
    <source>
        <dbReference type="SAM" id="Phobius"/>
    </source>
</evidence>
<keyword evidence="1" id="KW-1133">Transmembrane helix</keyword>
<dbReference type="AlphaFoldDB" id="A0A1Z4BL79"/>
<feature type="transmembrane region" description="Helical" evidence="1">
    <location>
        <begin position="24"/>
        <end position="47"/>
    </location>
</feature>
<gene>
    <name evidence="2" type="ORF">CBG49_02510</name>
</gene>
<reference evidence="3" key="1">
    <citation type="submission" date="2017-06" db="EMBL/GenBank/DDBJ databases">
        <title>Complete genome sequence of Capnocytophaga sp. KCOM 1579 (=ChDC OS43) isolated from a human refractory periapical abscess lesion.</title>
        <authorList>
            <person name="Kook J.-K."/>
            <person name="Park S.-N."/>
            <person name="Lim Y.K."/>
            <person name="Roh H."/>
        </authorList>
    </citation>
    <scope>NUCLEOTIDE SEQUENCE [LARGE SCALE GENOMIC DNA]</scope>
    <source>
        <strain evidence="3">ChDC OS43</strain>
    </source>
</reference>